<dbReference type="InterPro" id="IPR018936">
    <property type="entry name" value="PI3/4_kinase_CS"/>
</dbReference>
<keyword evidence="3" id="KW-0723">Serine/threonine-protein kinase</keyword>
<feature type="region of interest" description="Disordered" evidence="12">
    <location>
        <begin position="1"/>
        <end position="114"/>
    </location>
</feature>
<dbReference type="PROSITE" id="PS51190">
    <property type="entry name" value="FATC"/>
    <property type="match status" value="1"/>
</dbReference>
<dbReference type="PANTHER" id="PTHR11139:SF71">
    <property type="entry name" value="SERINE_THREONINE-PROTEIN KINASE SMG1"/>
    <property type="match status" value="1"/>
</dbReference>
<dbReference type="RefSeq" id="XP_065659572.1">
    <property type="nucleotide sequence ID" value="XM_065803500.1"/>
</dbReference>
<dbReference type="Pfam" id="PF15785">
    <property type="entry name" value="SMG1"/>
    <property type="match status" value="1"/>
</dbReference>
<evidence type="ECO:0000256" key="8">
    <source>
        <dbReference type="ARBA" id="ARBA00023161"/>
    </source>
</evidence>
<dbReference type="PANTHER" id="PTHR11139">
    <property type="entry name" value="ATAXIA TELANGIECTASIA MUTATED ATM -RELATED"/>
    <property type="match status" value="1"/>
</dbReference>
<dbReference type="EC" id="2.7.11.1" evidence="2"/>
<dbReference type="Pfam" id="PF02260">
    <property type="entry name" value="FATC"/>
    <property type="match status" value="1"/>
</dbReference>
<dbReference type="InterPro" id="IPR011009">
    <property type="entry name" value="Kinase-like_dom_sf"/>
</dbReference>
<dbReference type="InterPro" id="IPR039414">
    <property type="entry name" value="SMG1_PIKKc"/>
</dbReference>
<evidence type="ECO:0000256" key="12">
    <source>
        <dbReference type="SAM" id="MobiDB-lite"/>
    </source>
</evidence>
<proteinExistence type="inferred from homology"/>
<organism evidence="16 18">
    <name type="scientific">Hydra vulgaris</name>
    <name type="common">Hydra</name>
    <name type="synonym">Hydra attenuata</name>
    <dbReference type="NCBI Taxonomy" id="6087"/>
    <lineage>
        <taxon>Eukaryota</taxon>
        <taxon>Metazoa</taxon>
        <taxon>Cnidaria</taxon>
        <taxon>Hydrozoa</taxon>
        <taxon>Hydroidolina</taxon>
        <taxon>Anthoathecata</taxon>
        <taxon>Aplanulata</taxon>
        <taxon>Hydridae</taxon>
        <taxon>Hydra</taxon>
    </lineage>
</organism>
<feature type="compositionally biased region" description="Basic and acidic residues" evidence="12">
    <location>
        <begin position="18"/>
        <end position="68"/>
    </location>
</feature>
<dbReference type="InterPro" id="IPR031559">
    <property type="entry name" value="SMG1"/>
</dbReference>
<name>A0ABM4CD24_HYDVU</name>
<comment type="catalytic activity">
    <reaction evidence="10">
        <text>L-seryl-[protein] + ATP = O-phospho-L-seryl-[protein] + ADP + H(+)</text>
        <dbReference type="Rhea" id="RHEA:17989"/>
        <dbReference type="Rhea" id="RHEA-COMP:9863"/>
        <dbReference type="Rhea" id="RHEA-COMP:11604"/>
        <dbReference type="ChEBI" id="CHEBI:15378"/>
        <dbReference type="ChEBI" id="CHEBI:29999"/>
        <dbReference type="ChEBI" id="CHEBI:30616"/>
        <dbReference type="ChEBI" id="CHEBI:83421"/>
        <dbReference type="ChEBI" id="CHEBI:456216"/>
        <dbReference type="EC" id="2.7.11.1"/>
    </reaction>
</comment>
<dbReference type="Gene3D" id="1.10.1070.11">
    <property type="entry name" value="Phosphatidylinositol 3-/4-kinase, catalytic domain"/>
    <property type="match status" value="1"/>
</dbReference>
<keyword evidence="11" id="KW-0175">Coiled coil</keyword>
<dbReference type="CDD" id="cd05170">
    <property type="entry name" value="PIKKc_SMG1"/>
    <property type="match status" value="1"/>
</dbReference>
<dbReference type="SMART" id="SM01343">
    <property type="entry name" value="FATC"/>
    <property type="match status" value="1"/>
</dbReference>
<evidence type="ECO:0000256" key="6">
    <source>
        <dbReference type="ARBA" id="ARBA00022777"/>
    </source>
</evidence>
<keyword evidence="7" id="KW-0067">ATP-binding</keyword>
<dbReference type="SUPFAM" id="SSF48371">
    <property type="entry name" value="ARM repeat"/>
    <property type="match status" value="2"/>
</dbReference>
<dbReference type="SMART" id="SM00146">
    <property type="entry name" value="PI3Kc"/>
    <property type="match status" value="1"/>
</dbReference>
<feature type="compositionally biased region" description="Basic and acidic residues" evidence="12">
    <location>
        <begin position="93"/>
        <end position="114"/>
    </location>
</feature>
<dbReference type="PROSITE" id="PS00916">
    <property type="entry name" value="PI3_4_KINASE_2"/>
    <property type="match status" value="1"/>
</dbReference>
<feature type="domain" description="FATC" evidence="15">
    <location>
        <begin position="3643"/>
        <end position="3675"/>
    </location>
</feature>
<comment type="catalytic activity">
    <reaction evidence="9">
        <text>L-threonyl-[protein] + ATP = O-phospho-L-threonyl-[protein] + ADP + H(+)</text>
        <dbReference type="Rhea" id="RHEA:46608"/>
        <dbReference type="Rhea" id="RHEA-COMP:11060"/>
        <dbReference type="Rhea" id="RHEA-COMP:11605"/>
        <dbReference type="ChEBI" id="CHEBI:15378"/>
        <dbReference type="ChEBI" id="CHEBI:30013"/>
        <dbReference type="ChEBI" id="CHEBI:30616"/>
        <dbReference type="ChEBI" id="CHEBI:61977"/>
        <dbReference type="ChEBI" id="CHEBI:456216"/>
        <dbReference type="EC" id="2.7.11.1"/>
    </reaction>
</comment>
<evidence type="ECO:0000256" key="4">
    <source>
        <dbReference type="ARBA" id="ARBA00022679"/>
    </source>
</evidence>
<reference evidence="17 18" key="1">
    <citation type="submission" date="2025-05" db="UniProtKB">
        <authorList>
            <consortium name="RefSeq"/>
        </authorList>
    </citation>
    <scope>IDENTIFICATION</scope>
</reference>
<evidence type="ECO:0000256" key="1">
    <source>
        <dbReference type="ARBA" id="ARBA00011031"/>
    </source>
</evidence>
<dbReference type="RefSeq" id="XP_065659571.1">
    <property type="nucleotide sequence ID" value="XM_065803499.1"/>
</dbReference>
<dbReference type="InterPro" id="IPR003152">
    <property type="entry name" value="FATC_dom"/>
</dbReference>
<dbReference type="InterPro" id="IPR050517">
    <property type="entry name" value="DDR_Repair_Kinase"/>
</dbReference>
<comment type="similarity">
    <text evidence="1">Belongs to the PI3/PI4-kinase family.</text>
</comment>
<dbReference type="SUPFAM" id="SSF56112">
    <property type="entry name" value="Protein kinase-like (PK-like)"/>
    <property type="match status" value="1"/>
</dbReference>
<evidence type="ECO:0000259" key="15">
    <source>
        <dbReference type="PROSITE" id="PS51190"/>
    </source>
</evidence>
<evidence type="ECO:0000256" key="9">
    <source>
        <dbReference type="ARBA" id="ARBA00047899"/>
    </source>
</evidence>
<evidence type="ECO:0000256" key="10">
    <source>
        <dbReference type="ARBA" id="ARBA00048679"/>
    </source>
</evidence>
<feature type="domain" description="FAT" evidence="14">
    <location>
        <begin position="1523"/>
        <end position="1888"/>
    </location>
</feature>
<dbReference type="Gene3D" id="3.30.1010.10">
    <property type="entry name" value="Phosphatidylinositol 3-kinase Catalytic Subunit, Chain A, domain 4"/>
    <property type="match status" value="1"/>
</dbReference>
<keyword evidence="6 17" id="KW-0418">Kinase</keyword>
<keyword evidence="16" id="KW-1185">Reference proteome</keyword>
<evidence type="ECO:0000259" key="14">
    <source>
        <dbReference type="PROSITE" id="PS51189"/>
    </source>
</evidence>
<feature type="coiled-coil region" evidence="11">
    <location>
        <begin position="1991"/>
        <end position="2018"/>
    </location>
</feature>
<feature type="domain" description="PI3K/PI4K catalytic" evidence="13">
    <location>
        <begin position="2149"/>
        <end position="2485"/>
    </location>
</feature>
<evidence type="ECO:0000313" key="18">
    <source>
        <dbReference type="RefSeq" id="XP_065659572.1"/>
    </source>
</evidence>
<sequence length="3675" mass="415744">MSGTRSQQNSSRPRKTRRDNSPGKREKSGETRRPRSDYDRLQSDSDLYKQDERNKDERDKERKRRDVNSTKVVKRLRSPRQLKETNSLKSLASKKDPKLRNEIKEKVRPEKKPSETIERFHPLFQDNSRLAQLISQITNTQDDISKRISTAQAFLDFIYDAAQIEPLKRNCSNIFSALEEVFRERGNNELKDKIVQCYASVGHVLGIDCDKFFQWIFSKIPSAVDDQLRALYLSTIAQAIKLDIGKQVFLDTMPMIMASLQDVLENADAPDLLIIILDILKIVAHDYPHIFSDYFRDAVDILVGWHIDVSQNDLLIEKTADCLVSFHPYWVSDMRFSLTLLGQFLEDMEAYAEELGGITNCKFSKEDTPSPLVSLSKLTALTGVFTTVVTGLGEYFSPGREAKITGNYVVETVDRIIHCVDICGYDLKYEKLLSSANKCLTVLVGLLGHNISMCCVKLVGFVNSQLGCNHYLSYDLLKSALHLIEIITNVGQSLPMGIIPELLQPKKPFMTLRCHVDPDILKIILKIFQTLLSIKNIPFLEAVYKYVVDDIKMAYNILVRSVSDQEILSETKLEEESISTNDAYCIVIFDLSALAEIATFKSSVTGAWRVDPTTYSLLTESLDPTDEQLVINYPAVQFSILSCLFVHSQRCNHFIPSSKTKSAIHSFESQHLIKMLCKISTSQFTSVDTKCLCSIWLSDIINSIAALPMDLQKRQWNVTQVVNALVVLSYDVDQSIRDEIANSIIKVTSTGLINPIVLGKLLAECLPHLTNKNLQEKYFKMILTFPADILASLPTVLLSSNKLKSATLNRSLFVTCKKDLWLLCKRHMLRAPSGTMHTHAFKIVMRHLLQPKESKEANWSGEHIYLACQRLGKVSNPVCAELINCQRFSSNVDTAFPLNATMFDGLVWFWLLWEAANFCIIYRLKTPLGKALDTFQAIEGALKELDEKFREKNNLESGSKKNKNKTSEKPFEDFPREVYMKQAFVLLLFLENLEKLMYNAYEGTAISLPPCIRSVRTFFRTNRSTCCEWLSRIQESVTVLANMSGNPEKAVRNGYLWLQSLKNSGNTQGSDFEHAIVTVVDSLMQLHCYESIYGVLEWSRKVVGRYFFWLYGATTKAKGSLESAAEQFKSALTHYLLPDRLKEENINETKKTTVTVLTKDPAINADPLSTQFLVSQTADCYLQLCDWTEVQKWNQHVMELKRKYPSLHGLHTTIDLSYVKAMMKFEDHDFAGVHEQLEMIPGATMSNMLQEQFPVLGTVKEEKGYQSNSKNDDDTNNLFMMADGMSPQAMLCQSRIFLMQALTLYWTSGLNTLKGSRVGSLHSSAWETVDNLLYLSNKSATIPLQTFMLNNSLNNSASFLMQLKSIAAIREALMSTEAEQDSNVTFMNVYGQTPYIDAHKTDICLLNEALRTASYLQFHHTLHKKGWVGPAVSAQDKLPNVQTIQTMTAKLARIQGNKKLAESLLAKQLSMLESKGAIDGKMYLTGGAQLKLKQLSASVNSGKVIDHLATVDILKESAKLKRTLGNYSEAIDVLCSSILLSERQLLGSNSKSTNIHGKLSEISSRSFVTLAKWILTEPRFLTSVGEADDAVVIGPKVREVLKIVTKSGGIGNKLLQNSFANNISMSEGDVACGQLLYHSTYRCSTLGKTWFAYADWCYKWGRKAVEKESMFGSIDLLEEEKEGVIKILPQGIPPDVIEKIIGILSKAHCAKDYISEEDDMSSNVLSYEDSSSSDEEKLNQQLLNVAEDYLKNRDDTLKSLLGIWKNIIDRVFTHYRQAASAYFTYLKLSGTESITGTEPHKHCEYGNITATLRLLRLLVKYSGELKQHLETSFEQTPTKPWKGIIPQLFARLNHPEPYVQKCVANLLCRLAKDSPQSIVYQTVVGCSDIMPQQQISKTSAAGILRAYHYQGDDECEQPVEEDISCIELPVEAPAPSQEEVAFISIEERVMQSSLHTILDALNEDDCNLVQEVKCVVSELRRITLLWDELWLGSLTQLHQEAQRRMSQLDTEIKRVNVNQTLTHSQKQILIKEKHTALMRPLIYALERLQKITSQVPETAHERMFQANFASQIDKAIDAVKNPIDPSKPELNWENVKQLYQTLQIRAQKHPMSNLKMEELSPILTRNKFSLVPMPGIDQNVDQEIRLQGFRNEIQILPTKTKPKKLIMIGSDGQQYPYLFKGLEDLHLDERIMQFLEICNHMFSKEDRANEQRYYAQHYSVTPLGPRSGLIQWVDGATPLFTLYRRWQQRESASQAIMKNQGDKNVQNAVRPTELFYNKVMPFLKEKGLDSNLNRKEWPLSVLRKTFQELCNDTPDDLLSRELWCSSANSVDWWKMTQTYSRSIAVMSMIGYVIGLGDRHLDNILVDLTTGEVIHIDYNVCFEKGKALRVPEKVPFRMTRNMQGALGVVGVEGIFRNSCEKVMQTLRQGREILLTLLEAFVYDPLVDWTIANDAAFAGAFYGGGGPADETYKYRKEMERGITQTLLSTRVAEMKVSWSANRDELTNSLNTLKGLLENYCSALNSQWYSYEEIVTLKHQASLLKAALSIPDHPLHSLQSRYDKQAKLLSDLKHWKDKITSKLSECEKMQNDFEHVFLCIHSGSISSLYPEVCKVVDTGPPCYLAAVDFLNSAGQSNIVVQGEQIEMEIASTLNQRRLSLRSCLDTVVSYSSFVSQFSASYVKHSSLSNWIYLLNSLLNESSLNKCKEVIQNHQDYFHRRKLLLKEIESSVIGLENKLHQYFTEQNNKIIKLYERRNHERAETSLLSGPVTETWNALRKFNGDAGTPGAISLACVTVTALSTLNKRQLVMENAAAVAGDRLMHLTSRDGDWFLDELCTMCSNINQLLSVLKNNPLKQSTFKTNQTDSMDGILCSMQVVGSAVKAYNSLQELMSNFRSIIVPEAVKSFLNNDSSVLYVTETINQIVQMSSVSLLSLCEQFHMCFKEKIEVSEDLINIVNGLKNHLDQLTEAENIDQGEESSSSSHMSPGQMLLACFSGLFTKVEVELMGLYEAYRKVKMPTGFDDLNQDQRTLQFSKNISLSSNCKWASFLFLKKLITIQTFFDACLHQSTATREINISIHTLNSSPDDGNESGRMFRVFNEELLCLPVKQFIAECVQCFLVGLPSQAVNVLSICYASLLAPSLLKDIQEGRKFVSSMEELCKKVVEVNLKSNSFPHQHLSQAGTLINAHDVAWRKHDLSRRLDASISAQKDVVQRAQQQLARYQWLNEEILFVNGRKRNQPLANPTKVSIINDIKKRMASINQVEQCIPGLMEKYNQLQSSIEQRLKWASGANPALHSVLKNFDDAVTKRKNFLLSENKLFQDVINLASSIIAMETYKANFHESDLFDQAVVSSVVKFKESCEAFETCMDELGDVEQFMNSLKISMPPHEPITIDWMKARLEKIETQMKSKRAKDPIIRNAIQVERENLKMELSVVKASFTSHHALVGEVKAMLKTLAKDEEAEECLNVRKFIQAHNKFSDDSSIVLKKILNLSSTNRIDVSGELVQQYEDDSRVTVQMIEELITSVKMLHDQLLLFGMSNLKSESEQNLSVLTDSQLDNGGKGYPAQGISNLEGNKPTLPLAISNTNIGIKNGVIATTPRKLQGNVALARDPKTGKALQEKNTYALNVWKRVKAKLEGRDIDNAHRLSVSEQVSHVIDEAIDLDNLCQLYEGWTPWV</sequence>
<evidence type="ECO:0000256" key="11">
    <source>
        <dbReference type="SAM" id="Coils"/>
    </source>
</evidence>
<dbReference type="PROSITE" id="PS51189">
    <property type="entry name" value="FAT"/>
    <property type="match status" value="1"/>
</dbReference>
<accession>A0ABM4CD24</accession>
<dbReference type="SMART" id="SM01345">
    <property type="entry name" value="Rapamycin_bind"/>
    <property type="match status" value="1"/>
</dbReference>
<evidence type="ECO:0000256" key="2">
    <source>
        <dbReference type="ARBA" id="ARBA00012513"/>
    </source>
</evidence>
<dbReference type="InterPro" id="IPR036940">
    <property type="entry name" value="PI3/4_kinase_cat_sf"/>
</dbReference>
<dbReference type="PROSITE" id="PS50290">
    <property type="entry name" value="PI3_4_KINASE_3"/>
    <property type="match status" value="1"/>
</dbReference>
<dbReference type="InterPro" id="IPR000403">
    <property type="entry name" value="PI3/4_kinase_cat_dom"/>
</dbReference>
<dbReference type="GeneID" id="100210457"/>
<evidence type="ECO:0000313" key="17">
    <source>
        <dbReference type="RefSeq" id="XP_065659571.1"/>
    </source>
</evidence>
<keyword evidence="8" id="KW-0866">Nonsense-mediated mRNA decay</keyword>
<dbReference type="GO" id="GO:0016301">
    <property type="term" value="F:kinase activity"/>
    <property type="evidence" value="ECO:0007669"/>
    <property type="project" value="UniProtKB-KW"/>
</dbReference>
<evidence type="ECO:0000256" key="5">
    <source>
        <dbReference type="ARBA" id="ARBA00022741"/>
    </source>
</evidence>
<dbReference type="Pfam" id="PF00454">
    <property type="entry name" value="PI3_PI4_kinase"/>
    <property type="match status" value="1"/>
</dbReference>
<keyword evidence="5" id="KW-0547">Nucleotide-binding</keyword>
<dbReference type="Proteomes" id="UP001652625">
    <property type="component" value="Chromosome 08"/>
</dbReference>
<evidence type="ECO:0000259" key="13">
    <source>
        <dbReference type="PROSITE" id="PS50290"/>
    </source>
</evidence>
<evidence type="ECO:0000256" key="3">
    <source>
        <dbReference type="ARBA" id="ARBA00022527"/>
    </source>
</evidence>
<keyword evidence="4" id="KW-0808">Transferase</keyword>
<evidence type="ECO:0000256" key="7">
    <source>
        <dbReference type="ARBA" id="ARBA00022840"/>
    </source>
</evidence>
<dbReference type="InterPro" id="IPR014009">
    <property type="entry name" value="PIK_FAT"/>
</dbReference>
<protein>
    <recommendedName>
        <fullName evidence="2">non-specific serine/threonine protein kinase</fullName>
        <ecNumber evidence="2">2.7.11.1</ecNumber>
    </recommendedName>
</protein>
<feature type="compositionally biased region" description="Polar residues" evidence="12">
    <location>
        <begin position="1"/>
        <end position="11"/>
    </location>
</feature>
<evidence type="ECO:0000313" key="16">
    <source>
        <dbReference type="Proteomes" id="UP001652625"/>
    </source>
</evidence>
<gene>
    <name evidence="17 18" type="primary">LOC100210457</name>
</gene>
<dbReference type="InterPro" id="IPR016024">
    <property type="entry name" value="ARM-type_fold"/>
</dbReference>